<evidence type="ECO:0000313" key="3">
    <source>
        <dbReference type="EMBL" id="OOZ40929.1"/>
    </source>
</evidence>
<organism evidence="3 4">
    <name type="scientific">Solemya elarraichensis gill symbiont</name>
    <dbReference type="NCBI Taxonomy" id="1918949"/>
    <lineage>
        <taxon>Bacteria</taxon>
        <taxon>Pseudomonadati</taxon>
        <taxon>Pseudomonadota</taxon>
        <taxon>Gammaproteobacteria</taxon>
        <taxon>sulfur-oxidizing symbionts</taxon>
    </lineage>
</organism>
<dbReference type="SUPFAM" id="SSF52833">
    <property type="entry name" value="Thioredoxin-like"/>
    <property type="match status" value="2"/>
</dbReference>
<accession>A0A1T2L747</accession>
<dbReference type="GO" id="GO:0015035">
    <property type="term" value="F:protein-disulfide reductase activity"/>
    <property type="evidence" value="ECO:0007669"/>
    <property type="project" value="TreeGrafter"/>
</dbReference>
<proteinExistence type="predicted"/>
<dbReference type="InterPro" id="IPR036249">
    <property type="entry name" value="Thioredoxin-like_sf"/>
</dbReference>
<dbReference type="PANTHER" id="PTHR32234:SF0">
    <property type="entry name" value="THIOL:DISULFIDE INTERCHANGE PROTEIN DSBD"/>
    <property type="match status" value="1"/>
</dbReference>
<evidence type="ECO:0000256" key="1">
    <source>
        <dbReference type="SAM" id="SignalP"/>
    </source>
</evidence>
<gene>
    <name evidence="3" type="ORF">BOW52_05170</name>
</gene>
<keyword evidence="4" id="KW-1185">Reference proteome</keyword>
<sequence length="359" mass="40391">MNINQSKYFQTSCSRLLCLLLLLWTSLSSAETIESGLRHVANPEWFHHGLIDLEAELEAARESGKQGVMVLYTTQGCTYCTAFIKKSLGDERIANRLKQQFISIGLEIFDDTEMTDHLGNDMSIKAFAESQKAGMAPTLLFYALNGKDEGELIYRAIGYQSPERFTKMLNYLVEGHSKRTSFRDYLAALPPSDAPESASPHKLIDDPLFTSPPHALDRSRFASDRPLFVLLEADGCEACTNYHELVLADEKIRATLGRFEVVRLDASDNKSHIVTPGGQRITAAQWYQQEDFSRLPALMFFDEKGMQVLKTDALVELSRMTNSMGLVLDRAYEQGWSYQRYARTKSIEASNKKAAEAAQ</sequence>
<protein>
    <recommendedName>
        <fullName evidence="2">Thioredoxin-like fold domain-containing protein</fullName>
    </recommendedName>
</protein>
<dbReference type="InterPro" id="IPR012336">
    <property type="entry name" value="Thioredoxin-like_fold"/>
</dbReference>
<reference evidence="3 4" key="1">
    <citation type="submission" date="2016-11" db="EMBL/GenBank/DDBJ databases">
        <title>Mixed transmission modes and dynamic genome evolution in an obligate animal-bacterial symbiosis.</title>
        <authorList>
            <person name="Russell S.L."/>
            <person name="Corbett-Detig R.B."/>
            <person name="Cavanaugh C.M."/>
        </authorList>
    </citation>
    <scope>NUCLEOTIDE SEQUENCE [LARGE SCALE GENOMIC DNA]</scope>
    <source>
        <strain evidence="3">Sp-SM6</strain>
    </source>
</reference>
<evidence type="ECO:0000313" key="4">
    <source>
        <dbReference type="Proteomes" id="UP000190198"/>
    </source>
</evidence>
<dbReference type="PANTHER" id="PTHR32234">
    <property type="entry name" value="THIOL:DISULFIDE INTERCHANGE PROTEIN DSBD"/>
    <property type="match status" value="1"/>
</dbReference>
<feature type="chain" id="PRO_5012549401" description="Thioredoxin-like fold domain-containing protein" evidence="1">
    <location>
        <begin position="31"/>
        <end position="359"/>
    </location>
</feature>
<dbReference type="EMBL" id="MPRK01000072">
    <property type="protein sequence ID" value="OOZ40929.1"/>
    <property type="molecule type" value="Genomic_DNA"/>
</dbReference>
<keyword evidence="1" id="KW-0732">Signal</keyword>
<comment type="caution">
    <text evidence="3">The sequence shown here is derived from an EMBL/GenBank/DDBJ whole genome shotgun (WGS) entry which is preliminary data.</text>
</comment>
<feature type="signal peptide" evidence="1">
    <location>
        <begin position="1"/>
        <end position="30"/>
    </location>
</feature>
<name>A0A1T2L747_9GAMM</name>
<dbReference type="Gene3D" id="3.40.30.10">
    <property type="entry name" value="Glutaredoxin"/>
    <property type="match status" value="2"/>
</dbReference>
<dbReference type="Pfam" id="PF13098">
    <property type="entry name" value="Thioredoxin_2"/>
    <property type="match status" value="1"/>
</dbReference>
<dbReference type="Proteomes" id="UP000190198">
    <property type="component" value="Unassembled WGS sequence"/>
</dbReference>
<dbReference type="Pfam" id="PF13899">
    <property type="entry name" value="Thioredoxin_7"/>
    <property type="match status" value="1"/>
</dbReference>
<dbReference type="GO" id="GO:0045454">
    <property type="term" value="P:cell redox homeostasis"/>
    <property type="evidence" value="ECO:0007669"/>
    <property type="project" value="TreeGrafter"/>
</dbReference>
<feature type="domain" description="Thioredoxin-like fold" evidence="2">
    <location>
        <begin position="63"/>
        <end position="169"/>
    </location>
</feature>
<dbReference type="AlphaFoldDB" id="A0A1T2L747"/>
<evidence type="ECO:0000259" key="2">
    <source>
        <dbReference type="Pfam" id="PF13098"/>
    </source>
</evidence>